<keyword evidence="1" id="KW-0677">Repeat</keyword>
<keyword evidence="2" id="KW-0238">DNA-binding</keyword>
<dbReference type="AlphaFoldDB" id="A0AAD2DA59"/>
<dbReference type="CDD" id="cd00167">
    <property type="entry name" value="SANT"/>
    <property type="match status" value="2"/>
</dbReference>
<protein>
    <submittedName>
        <fullName evidence="6">Uncharacterized protein</fullName>
    </submittedName>
</protein>
<feature type="domain" description="Myb-like" evidence="4">
    <location>
        <begin position="5"/>
        <end position="62"/>
    </location>
</feature>
<feature type="domain" description="HTH myb-type" evidence="5">
    <location>
        <begin position="9"/>
        <end position="66"/>
    </location>
</feature>
<accession>A0AAD2DA59</accession>
<dbReference type="Gene3D" id="1.10.10.60">
    <property type="entry name" value="Homeodomain-like"/>
    <property type="match status" value="2"/>
</dbReference>
<feature type="region of interest" description="Disordered" evidence="3">
    <location>
        <begin position="507"/>
        <end position="534"/>
    </location>
</feature>
<sequence length="652" mass="74032">MNLTSHEGRKTLWSQEKDKAIIKLVKTHGTKKWATIAKILDEKYHITGKTGKQIRERWNNHLNPDINKEPISIHEGAKIFKYHNEYGNKWAEIVTQLPGRTDNTIKNYFYATVRRHLRKLNKCLRNRKFCENFNLDPKQIKLKFLLNALETGDLGYCQIRKIEDKALIILSTKKISARSAEIPENEKQPLLSLDGHGDTMDNNLDLLKRLLDLIDVDLGQDSMKEAAENDHCIHNQEAKSALLGNMRVPHSNQVGLKRNASKYQMRTSRCKEFMNKRAKYSEQEVSHEEAKEASDNEDDVNFIDIPTVAKPKRIDMMDKATRLQEFQKRYLARKIMRKEGKWNPKLQDCTYFGLNKSPNLHLDLESGPKKITVITNLYAKINSAEGSEFRMNSPEKEISAITEKPDEISLNILPSTPTYFQNIMLSPKQTAENSTKKTADFSFSNPSFNLMRGSIQDQFRRKEFRVPTPGSMKSELPFKPGFTSTHKNHLNPASSLRQVFNLLPSQKANGQNDGGTDNCNSHNNKTEDTKPKASKFSPKVLELDINGITSGNMGGNGLGILSPLNFPQSCNSNSVFPPNTPDDQKVPALDSSKYFNSKFNKEGGAFNMFAPISSPNAFFDTRNNQKPFPISPGGGIFTLFRSNPHLKPSRRN</sequence>
<dbReference type="Pfam" id="PF13921">
    <property type="entry name" value="Myb_DNA-bind_6"/>
    <property type="match status" value="1"/>
</dbReference>
<feature type="domain" description="Myb-like" evidence="4">
    <location>
        <begin position="63"/>
        <end position="113"/>
    </location>
</feature>
<dbReference type="Proteomes" id="UP001295684">
    <property type="component" value="Unassembled WGS sequence"/>
</dbReference>
<dbReference type="SMART" id="SM00717">
    <property type="entry name" value="SANT"/>
    <property type="match status" value="2"/>
</dbReference>
<evidence type="ECO:0000313" key="6">
    <source>
        <dbReference type="EMBL" id="CAI2385148.1"/>
    </source>
</evidence>
<gene>
    <name evidence="6" type="ORF">ECRASSUSDP1_LOCUS26696</name>
</gene>
<dbReference type="InterPro" id="IPR050560">
    <property type="entry name" value="MYB_TF"/>
</dbReference>
<dbReference type="GO" id="GO:0000978">
    <property type="term" value="F:RNA polymerase II cis-regulatory region sequence-specific DNA binding"/>
    <property type="evidence" value="ECO:0007669"/>
    <property type="project" value="TreeGrafter"/>
</dbReference>
<name>A0AAD2DA59_EUPCR</name>
<dbReference type="GO" id="GO:0005634">
    <property type="term" value="C:nucleus"/>
    <property type="evidence" value="ECO:0007669"/>
    <property type="project" value="TreeGrafter"/>
</dbReference>
<dbReference type="PANTHER" id="PTHR45614">
    <property type="entry name" value="MYB PROTEIN-RELATED"/>
    <property type="match status" value="1"/>
</dbReference>
<proteinExistence type="predicted"/>
<dbReference type="SUPFAM" id="SSF46689">
    <property type="entry name" value="Homeodomain-like"/>
    <property type="match status" value="1"/>
</dbReference>
<dbReference type="PANTHER" id="PTHR45614:SF274">
    <property type="entry name" value="MYB-LIKE DNA-BINDING PROTEIN"/>
    <property type="match status" value="1"/>
</dbReference>
<evidence type="ECO:0000259" key="4">
    <source>
        <dbReference type="PROSITE" id="PS50090"/>
    </source>
</evidence>
<keyword evidence="7" id="KW-1185">Reference proteome</keyword>
<dbReference type="FunFam" id="1.10.10.60:FF:000010">
    <property type="entry name" value="Transcriptional activator Myb isoform A"/>
    <property type="match status" value="1"/>
</dbReference>
<evidence type="ECO:0000259" key="5">
    <source>
        <dbReference type="PROSITE" id="PS51294"/>
    </source>
</evidence>
<evidence type="ECO:0000256" key="2">
    <source>
        <dbReference type="ARBA" id="ARBA00023125"/>
    </source>
</evidence>
<dbReference type="GO" id="GO:0000981">
    <property type="term" value="F:DNA-binding transcription factor activity, RNA polymerase II-specific"/>
    <property type="evidence" value="ECO:0007669"/>
    <property type="project" value="TreeGrafter"/>
</dbReference>
<dbReference type="PROSITE" id="PS50090">
    <property type="entry name" value="MYB_LIKE"/>
    <property type="match status" value="2"/>
</dbReference>
<dbReference type="InterPro" id="IPR017930">
    <property type="entry name" value="Myb_dom"/>
</dbReference>
<reference evidence="6" key="1">
    <citation type="submission" date="2023-07" db="EMBL/GenBank/DDBJ databases">
        <authorList>
            <consortium name="AG Swart"/>
            <person name="Singh M."/>
            <person name="Singh A."/>
            <person name="Seah K."/>
            <person name="Emmerich C."/>
        </authorList>
    </citation>
    <scope>NUCLEOTIDE SEQUENCE</scope>
    <source>
        <strain evidence="6">DP1</strain>
    </source>
</reference>
<dbReference type="InterPro" id="IPR009057">
    <property type="entry name" value="Homeodomain-like_sf"/>
</dbReference>
<dbReference type="Pfam" id="PF00249">
    <property type="entry name" value="Myb_DNA-binding"/>
    <property type="match status" value="1"/>
</dbReference>
<evidence type="ECO:0000256" key="1">
    <source>
        <dbReference type="ARBA" id="ARBA00022737"/>
    </source>
</evidence>
<feature type="compositionally biased region" description="Polar residues" evidence="3">
    <location>
        <begin position="507"/>
        <end position="523"/>
    </location>
</feature>
<dbReference type="EMBL" id="CAMPGE010027529">
    <property type="protein sequence ID" value="CAI2385148.1"/>
    <property type="molecule type" value="Genomic_DNA"/>
</dbReference>
<evidence type="ECO:0000256" key="3">
    <source>
        <dbReference type="SAM" id="MobiDB-lite"/>
    </source>
</evidence>
<organism evidence="6 7">
    <name type="scientific">Euplotes crassus</name>
    <dbReference type="NCBI Taxonomy" id="5936"/>
    <lineage>
        <taxon>Eukaryota</taxon>
        <taxon>Sar</taxon>
        <taxon>Alveolata</taxon>
        <taxon>Ciliophora</taxon>
        <taxon>Intramacronucleata</taxon>
        <taxon>Spirotrichea</taxon>
        <taxon>Hypotrichia</taxon>
        <taxon>Euplotida</taxon>
        <taxon>Euplotidae</taxon>
        <taxon>Moneuplotes</taxon>
    </lineage>
</organism>
<evidence type="ECO:0000313" key="7">
    <source>
        <dbReference type="Proteomes" id="UP001295684"/>
    </source>
</evidence>
<feature type="domain" description="HTH myb-type" evidence="5">
    <location>
        <begin position="67"/>
        <end position="117"/>
    </location>
</feature>
<dbReference type="InterPro" id="IPR001005">
    <property type="entry name" value="SANT/Myb"/>
</dbReference>
<dbReference type="PROSITE" id="PS51294">
    <property type="entry name" value="HTH_MYB"/>
    <property type="match status" value="2"/>
</dbReference>
<comment type="caution">
    <text evidence="6">The sequence shown here is derived from an EMBL/GenBank/DDBJ whole genome shotgun (WGS) entry which is preliminary data.</text>
</comment>